<protein>
    <submittedName>
        <fullName evidence="1">Uncharacterized protein</fullName>
    </submittedName>
</protein>
<name>A0A937KBS0_9BACT</name>
<sequence length="91" mass="10103">MLRNITHDALIFRGRSRGMNLQIAVNPDTGDINEALLTNIKQYKRSHSGNKIYGHINVTKSIETLVSNASLDSSQLIAYYQLQDSITVAGK</sequence>
<comment type="caution">
    <text evidence="1">The sequence shown here is derived from an EMBL/GenBank/DDBJ whole genome shotgun (WGS) entry which is preliminary data.</text>
</comment>
<proteinExistence type="predicted"/>
<reference evidence="1" key="1">
    <citation type="submission" date="2021-01" db="EMBL/GenBank/DDBJ databases">
        <title>Fulvivirga kasyanovii gen. nov., sp nov., a novel member of the phylum Bacteroidetes isolated from seawater in a mussel farm.</title>
        <authorList>
            <person name="Zhao L.-H."/>
            <person name="Wang Z.-J."/>
        </authorList>
    </citation>
    <scope>NUCLEOTIDE SEQUENCE</scope>
    <source>
        <strain evidence="1">29W222</strain>
    </source>
</reference>
<dbReference type="RefSeq" id="WP_202856158.1">
    <property type="nucleotide sequence ID" value="NZ_JAEUGD010000031.1"/>
</dbReference>
<keyword evidence="2" id="KW-1185">Reference proteome</keyword>
<accession>A0A937KBS0</accession>
<evidence type="ECO:0000313" key="1">
    <source>
        <dbReference type="EMBL" id="MBL6446627.1"/>
    </source>
</evidence>
<gene>
    <name evidence="1" type="ORF">JMN32_09915</name>
</gene>
<evidence type="ECO:0000313" key="2">
    <source>
        <dbReference type="Proteomes" id="UP000614216"/>
    </source>
</evidence>
<dbReference type="Proteomes" id="UP000614216">
    <property type="component" value="Unassembled WGS sequence"/>
</dbReference>
<dbReference type="AlphaFoldDB" id="A0A937KBS0"/>
<dbReference type="EMBL" id="JAEUGD010000031">
    <property type="protein sequence ID" value="MBL6446627.1"/>
    <property type="molecule type" value="Genomic_DNA"/>
</dbReference>
<organism evidence="1 2">
    <name type="scientific">Fulvivirga marina</name>
    <dbReference type="NCBI Taxonomy" id="2494733"/>
    <lineage>
        <taxon>Bacteria</taxon>
        <taxon>Pseudomonadati</taxon>
        <taxon>Bacteroidota</taxon>
        <taxon>Cytophagia</taxon>
        <taxon>Cytophagales</taxon>
        <taxon>Fulvivirgaceae</taxon>
        <taxon>Fulvivirga</taxon>
    </lineage>
</organism>